<dbReference type="NCBIfam" id="TIGR00663">
    <property type="entry name" value="dnan"/>
    <property type="match status" value="1"/>
</dbReference>
<evidence type="ECO:0000256" key="9">
    <source>
        <dbReference type="ARBA" id="ARBA00022932"/>
    </source>
</evidence>
<sequence length="371" mass="42547">MGKMKFHINKKIFDEALEIVSKYIDSNNAYLNFRCVLVDVDNEFITLRAANDSSSIIKKLPVDDEKIKIEKTGKFLVQSNILKSIIKKLNNVITFDKSINGILEISQGNSRYQLSTLDEKTYPAFDILANTKNFEINTNEFKKAIKNVIHSTSEDNSLIYRCINLRYKDNAIIFTATDSFRLSLYKMPINSFVENEFDISIDAKDLKDLIPADAPKNITLFYNDLKVGVKYTNTSIVSRIVTLPFKDTEPVFNTIKVKNTIQIEKSILNEMLNKIWMTNGDKKNRIQISVNSNELKLINNVSEVGSFVDSTKNFKFEGTPFEMDLNYIFFKDAISVLENEVSILISDDLKKILILCSSNKYSKQLITPLRR</sequence>
<comment type="function">
    <text evidence="1">Confers DNA tethering and processivity to DNA polymerases and other proteins. Acts as a clamp, forming a ring around DNA (a reaction catalyzed by the clamp-loading complex) which diffuses in an ATP-independent manner freely and bidirectionally along dsDNA. Initially characterized for its ability to contact the catalytic subunit of DNA polymerase III (Pol III), a complex, multichain enzyme responsible for most of the replicative synthesis in bacteria; Pol III exhibits 3'-5' exonuclease proofreading activity. The beta chain is required for initiation of replication as well as for processivity of DNA replication.</text>
</comment>
<evidence type="ECO:0000259" key="11">
    <source>
        <dbReference type="Pfam" id="PF00712"/>
    </source>
</evidence>
<organism evidence="14">
    <name type="scientific">Mycoplasmopsis californica HAZ160_1</name>
    <dbReference type="NCBI Taxonomy" id="1397850"/>
    <lineage>
        <taxon>Bacteria</taxon>
        <taxon>Bacillati</taxon>
        <taxon>Mycoplasmatota</taxon>
        <taxon>Mycoplasmoidales</taxon>
        <taxon>Metamycoplasmataceae</taxon>
        <taxon>Mycoplasmopsis</taxon>
    </lineage>
</organism>
<dbReference type="GO" id="GO:0006271">
    <property type="term" value="P:DNA strand elongation involved in DNA replication"/>
    <property type="evidence" value="ECO:0007669"/>
    <property type="project" value="TreeGrafter"/>
</dbReference>
<dbReference type="AlphaFoldDB" id="A0AAT9F7B4"/>
<dbReference type="InterPro" id="IPR001001">
    <property type="entry name" value="DNA_polIII_beta"/>
</dbReference>
<dbReference type="GO" id="GO:0005737">
    <property type="term" value="C:cytoplasm"/>
    <property type="evidence" value="ECO:0007669"/>
    <property type="project" value="UniProtKB-SubCell"/>
</dbReference>
<comment type="similarity">
    <text evidence="3">Belongs to the beta sliding clamp family.</text>
</comment>
<keyword evidence="6" id="KW-0808">Transferase</keyword>
<dbReference type="EMBL" id="AP013353">
    <property type="protein sequence ID" value="BAP00774.1"/>
    <property type="molecule type" value="Genomic_DNA"/>
</dbReference>
<dbReference type="InterPro" id="IPR022637">
    <property type="entry name" value="DNA_polIII_beta_cen"/>
</dbReference>
<dbReference type="InterPro" id="IPR022634">
    <property type="entry name" value="DNA_polIII_beta_N"/>
</dbReference>
<dbReference type="InterPro" id="IPR022635">
    <property type="entry name" value="DNA_polIII_beta_C"/>
</dbReference>
<evidence type="ECO:0000259" key="13">
    <source>
        <dbReference type="Pfam" id="PF02768"/>
    </source>
</evidence>
<dbReference type="Pfam" id="PF00712">
    <property type="entry name" value="DNA_pol3_beta"/>
    <property type="match status" value="1"/>
</dbReference>
<evidence type="ECO:0000256" key="7">
    <source>
        <dbReference type="ARBA" id="ARBA00022695"/>
    </source>
</evidence>
<reference evidence="14" key="2">
    <citation type="journal article" date="2014" name="Genome Announc.">
        <title>Complete Genome Sequence of Mycoplasma californicum Strain HAZ160_1 from Bovine Mastitic Milk in Japan.</title>
        <authorList>
            <person name="Hata E."/>
            <person name="Murakami K."/>
        </authorList>
    </citation>
    <scope>NUCLEOTIDE SEQUENCE</scope>
    <source>
        <strain evidence="14">HAZ160_1</strain>
    </source>
</reference>
<evidence type="ECO:0000256" key="10">
    <source>
        <dbReference type="ARBA" id="ARBA00023125"/>
    </source>
</evidence>
<keyword evidence="9" id="KW-0239">DNA-directed DNA polymerase</keyword>
<keyword evidence="8" id="KW-0235">DNA replication</keyword>
<evidence type="ECO:0000256" key="5">
    <source>
        <dbReference type="ARBA" id="ARBA00022490"/>
    </source>
</evidence>
<dbReference type="CDD" id="cd00140">
    <property type="entry name" value="beta_clamp"/>
    <property type="match status" value="1"/>
</dbReference>
<dbReference type="PANTHER" id="PTHR30478:SF0">
    <property type="entry name" value="BETA SLIDING CLAMP"/>
    <property type="match status" value="1"/>
</dbReference>
<evidence type="ECO:0000256" key="1">
    <source>
        <dbReference type="ARBA" id="ARBA00002266"/>
    </source>
</evidence>
<evidence type="ECO:0000256" key="6">
    <source>
        <dbReference type="ARBA" id="ARBA00022679"/>
    </source>
</evidence>
<comment type="subunit">
    <text evidence="4">Forms a ring-shaped head-to-tail homodimer around DNA which binds and tethers DNA polymerases and other proteins to the DNA. The DNA replisome complex has a single clamp-loading complex (3 tau and 1 each of delta, delta', psi and chi subunits) which binds 3 Pol III cores (1 core on the leading strand and 2 on the lagging strand) each with a beta sliding clamp dimer. Additional proteins in the replisome are other copies of gamma, psi and chi, Ssb, DNA helicase and RNA primase.</text>
</comment>
<dbReference type="GO" id="GO:0003887">
    <property type="term" value="F:DNA-directed DNA polymerase activity"/>
    <property type="evidence" value="ECO:0007669"/>
    <property type="project" value="UniProtKB-KW"/>
</dbReference>
<keyword evidence="7" id="KW-0548">Nucleotidyltransferase</keyword>
<evidence type="ECO:0000259" key="12">
    <source>
        <dbReference type="Pfam" id="PF02767"/>
    </source>
</evidence>
<protein>
    <submittedName>
        <fullName evidence="14">DNA polymerase III beta chain</fullName>
    </submittedName>
</protein>
<name>A0AAT9F7B4_9BACT</name>
<evidence type="ECO:0000256" key="3">
    <source>
        <dbReference type="ARBA" id="ARBA00010752"/>
    </source>
</evidence>
<evidence type="ECO:0000313" key="14">
    <source>
        <dbReference type="EMBL" id="BAP00774.1"/>
    </source>
</evidence>
<dbReference type="KEGG" id="mcm:MCAL160_0008"/>
<dbReference type="InterPro" id="IPR046938">
    <property type="entry name" value="DNA_clamp_sf"/>
</dbReference>
<dbReference type="SMART" id="SM00480">
    <property type="entry name" value="POL3Bc"/>
    <property type="match status" value="1"/>
</dbReference>
<dbReference type="GO" id="GO:0003677">
    <property type="term" value="F:DNA binding"/>
    <property type="evidence" value="ECO:0007669"/>
    <property type="project" value="UniProtKB-KW"/>
</dbReference>
<reference evidence="14" key="4">
    <citation type="submission" date="2024-06" db="EMBL/GenBank/DDBJ databases">
        <authorList>
            <consortium name="Mycoplasma californicum genome sequencing consortium"/>
            <person name="Hata E."/>
            <person name="Tanaka K."/>
            <person name="Tamamura Y."/>
        </authorList>
    </citation>
    <scope>NUCLEOTIDE SEQUENCE</scope>
    <source>
        <strain evidence="14">HAZ160_1</strain>
    </source>
</reference>
<reference evidence="14" key="3">
    <citation type="journal article" date="2019" name="Vet. Microbiol.">
        <title>Mutations associated with change of susceptibility to lincosamides and/or macrolides in field and laboratory-derived Mycoplasma californicum strains in Japan, and development of a rapid detection method for these mutations.</title>
        <authorList>
            <person name="Hata E."/>
            <person name="Nagai K."/>
            <person name="Murakami K."/>
        </authorList>
    </citation>
    <scope>NUCLEOTIDE SEQUENCE</scope>
    <source>
        <strain evidence="14">HAZ160_1</strain>
    </source>
</reference>
<proteinExistence type="inferred from homology"/>
<evidence type="ECO:0000256" key="2">
    <source>
        <dbReference type="ARBA" id="ARBA00004496"/>
    </source>
</evidence>
<dbReference type="Gene3D" id="3.70.10.10">
    <property type="match status" value="1"/>
</dbReference>
<evidence type="ECO:0000256" key="4">
    <source>
        <dbReference type="ARBA" id="ARBA00011400"/>
    </source>
</evidence>
<reference evidence="14" key="1">
    <citation type="journal article" date="2014" name="Appl. Environ. Microbiol.">
        <title>Molecular Epidemiology of Cases of Mycoplasma californicum Infection in Japan.</title>
        <authorList>
            <person name="Hata E."/>
            <person name="Suzuki K."/>
            <person name="Hanyu H."/>
            <person name="Itoh M."/>
            <person name="Higuchi H."/>
            <person name="Kobayashi H."/>
        </authorList>
    </citation>
    <scope>NUCLEOTIDE SEQUENCE</scope>
    <source>
        <strain evidence="14">HAZ160_1</strain>
    </source>
</reference>
<dbReference type="GO" id="GO:0009360">
    <property type="term" value="C:DNA polymerase III complex"/>
    <property type="evidence" value="ECO:0007669"/>
    <property type="project" value="InterPro"/>
</dbReference>
<comment type="subcellular location">
    <subcellularLocation>
        <location evidence="2">Cytoplasm</location>
    </subcellularLocation>
</comment>
<feature type="domain" description="DNA polymerase III beta sliding clamp central" evidence="12">
    <location>
        <begin position="135"/>
        <end position="242"/>
    </location>
</feature>
<accession>A0AAT9F7B4</accession>
<keyword evidence="5" id="KW-0963">Cytoplasm</keyword>
<feature type="domain" description="DNA polymerase III beta sliding clamp C-terminal" evidence="13">
    <location>
        <begin position="258"/>
        <end position="370"/>
    </location>
</feature>
<dbReference type="Pfam" id="PF02768">
    <property type="entry name" value="DNA_pol3_beta_3"/>
    <property type="match status" value="1"/>
</dbReference>
<evidence type="ECO:0000256" key="8">
    <source>
        <dbReference type="ARBA" id="ARBA00022705"/>
    </source>
</evidence>
<dbReference type="Gene3D" id="3.10.150.10">
    <property type="entry name" value="DNA Polymerase III, subunit A, domain 2"/>
    <property type="match status" value="1"/>
</dbReference>
<feature type="domain" description="DNA polymerase III beta sliding clamp N-terminal" evidence="11">
    <location>
        <begin position="4"/>
        <end position="125"/>
    </location>
</feature>
<dbReference type="GO" id="GO:0008408">
    <property type="term" value="F:3'-5' exonuclease activity"/>
    <property type="evidence" value="ECO:0007669"/>
    <property type="project" value="InterPro"/>
</dbReference>
<dbReference type="Pfam" id="PF02767">
    <property type="entry name" value="DNA_pol3_beta_2"/>
    <property type="match status" value="1"/>
</dbReference>
<dbReference type="SUPFAM" id="SSF55979">
    <property type="entry name" value="DNA clamp"/>
    <property type="match status" value="3"/>
</dbReference>
<dbReference type="PANTHER" id="PTHR30478">
    <property type="entry name" value="DNA POLYMERASE III SUBUNIT BETA"/>
    <property type="match status" value="1"/>
</dbReference>
<keyword evidence="10" id="KW-0238">DNA-binding</keyword>
<gene>
    <name evidence="14" type="primary">dnaN</name>
    <name evidence="14" type="ORF">MCAL160_0008</name>
</gene>